<dbReference type="PANTHER" id="PTHR45615:SF40">
    <property type="entry name" value="MYOSIN HEAVY CHAIN, NON-MUSCLE"/>
    <property type="match status" value="1"/>
</dbReference>
<organism evidence="2 3">
    <name type="scientific">Racocetra fulgida</name>
    <dbReference type="NCBI Taxonomy" id="60492"/>
    <lineage>
        <taxon>Eukaryota</taxon>
        <taxon>Fungi</taxon>
        <taxon>Fungi incertae sedis</taxon>
        <taxon>Mucoromycota</taxon>
        <taxon>Glomeromycotina</taxon>
        <taxon>Glomeromycetes</taxon>
        <taxon>Diversisporales</taxon>
        <taxon>Gigasporaceae</taxon>
        <taxon>Racocetra</taxon>
    </lineage>
</organism>
<dbReference type="PANTHER" id="PTHR45615">
    <property type="entry name" value="MYOSIN HEAVY CHAIN, NON-MUSCLE"/>
    <property type="match status" value="1"/>
</dbReference>
<evidence type="ECO:0000313" key="2">
    <source>
        <dbReference type="EMBL" id="CAG8461805.1"/>
    </source>
</evidence>
<dbReference type="OrthoDB" id="2483924at2759"/>
<gene>
    <name evidence="2" type="ORF">RFULGI_LOCUS716</name>
</gene>
<protein>
    <submittedName>
        <fullName evidence="2">14961_t:CDS:1</fullName>
    </submittedName>
</protein>
<dbReference type="EMBL" id="CAJVPZ010000345">
    <property type="protein sequence ID" value="CAG8461805.1"/>
    <property type="molecule type" value="Genomic_DNA"/>
</dbReference>
<dbReference type="Gene3D" id="3.40.395.10">
    <property type="entry name" value="Adenoviral Proteinase, Chain A"/>
    <property type="match status" value="1"/>
</dbReference>
<evidence type="ECO:0000313" key="3">
    <source>
        <dbReference type="Proteomes" id="UP000789396"/>
    </source>
</evidence>
<proteinExistence type="predicted"/>
<keyword evidence="1" id="KW-0175">Coiled coil</keyword>
<reference evidence="2" key="1">
    <citation type="submission" date="2021-06" db="EMBL/GenBank/DDBJ databases">
        <authorList>
            <person name="Kallberg Y."/>
            <person name="Tangrot J."/>
            <person name="Rosling A."/>
        </authorList>
    </citation>
    <scope>NUCLEOTIDE SEQUENCE</scope>
    <source>
        <strain evidence="2">IN212</strain>
    </source>
</reference>
<dbReference type="SUPFAM" id="SSF54001">
    <property type="entry name" value="Cysteine proteinases"/>
    <property type="match status" value="1"/>
</dbReference>
<dbReference type="SUPFAM" id="SSF57997">
    <property type="entry name" value="Tropomyosin"/>
    <property type="match status" value="1"/>
</dbReference>
<feature type="coiled-coil region" evidence="1">
    <location>
        <begin position="79"/>
        <end position="459"/>
    </location>
</feature>
<dbReference type="GO" id="GO:0032982">
    <property type="term" value="C:myosin filament"/>
    <property type="evidence" value="ECO:0007669"/>
    <property type="project" value="TreeGrafter"/>
</dbReference>
<dbReference type="AlphaFoldDB" id="A0A9N8VVT4"/>
<dbReference type="GO" id="GO:0051015">
    <property type="term" value="F:actin filament binding"/>
    <property type="evidence" value="ECO:0007669"/>
    <property type="project" value="TreeGrafter"/>
</dbReference>
<keyword evidence="3" id="KW-1185">Reference proteome</keyword>
<accession>A0A9N8VVT4</accession>
<dbReference type="GO" id="GO:0005737">
    <property type="term" value="C:cytoplasm"/>
    <property type="evidence" value="ECO:0007669"/>
    <property type="project" value="TreeGrafter"/>
</dbReference>
<comment type="caution">
    <text evidence="2">The sequence shown here is derived from an EMBL/GenBank/DDBJ whole genome shotgun (WGS) entry which is preliminary data.</text>
</comment>
<dbReference type="GO" id="GO:0016460">
    <property type="term" value="C:myosin II complex"/>
    <property type="evidence" value="ECO:0007669"/>
    <property type="project" value="TreeGrafter"/>
</dbReference>
<name>A0A9N8VVT4_9GLOM</name>
<dbReference type="GO" id="GO:0000146">
    <property type="term" value="F:microfilament motor activity"/>
    <property type="evidence" value="ECO:0007669"/>
    <property type="project" value="TreeGrafter"/>
</dbReference>
<dbReference type="Proteomes" id="UP000789396">
    <property type="component" value="Unassembled WGS sequence"/>
</dbReference>
<sequence length="557" mass="64941">MTYKEEQEQLKEPYQIMTQLLTKKEQGQLFAYLEIYQNWYADTGKLRQLPNGGRDDLDLEACCDLFNFSQSIYQQMGEIKGLKATKEELETKIEDLKLEITDKNNEWDRAKRFYNYLFELYEKATPENIEALTEEAKREVKKLEEDSESEEIISDFYQKIDKIMGFAREKGEVEEQLNKKEQELASLREELRVKTQAEEELVKELEQLKEEKGELEGKLGEAETSLIETRRELDRWKKELQDKERELNSLQEKLSGEQTKSGELERQLTALAVSSGLLNQQINELTSQLSEKEQEVEQKRLETEIRSNLVREQGEKISEQEQQINNYQQLLRTAESNLKKGQELLNKKEKQLEELEKEKNLIGEGLELASGRIKELESALVSANGKIARMEARIKDLESQGDNSDELERLKKELNQVKQQQASEKSKSQAEIRRLQSELAATKKREEELAEKIKELGARKVKVQEVVEKSFWETVKTPVFYGIDWAVERMSKEQQMPGSFPGQETPRLFTYLLSELTDATAELVFIPVNQPNFHWSLLVYETKTKTFYHYDTLGGAN</sequence>
<dbReference type="InterPro" id="IPR038765">
    <property type="entry name" value="Papain-like_cys_pep_sf"/>
</dbReference>
<evidence type="ECO:0000256" key="1">
    <source>
        <dbReference type="SAM" id="Coils"/>
    </source>
</evidence>